<sequence>MIFSDQISRTLDGFHAYIARNLAACAQHPAARVSAFWGEHFADRSNFPDVRDFLSFRRGNFLYGIGDTGPATSEQKQREFEDISKSMLLFTPVEFIERLREPVLGAPLVYACGNAILSSSYVLNAGTAWRVSQLVAQYGRAPGPLRICEIGAGWGACASQLHQVCDVASYTIVDLPENLCLSSTYLATTLPERRAGFVECIADGTAAPETGSLNFALPPAIDRLSGPYDLIINTMSFQEMDRETVDEYFRWAARTLAPGGLLLSFNAHDKAGILRPSDYLHDGLELAHVAPFRKVPASYFNTIPYETVFIRKEGAVKTSTAVAIDALGELIQLGLDTDITEMTTAGLAAEHGRLLLMREFLYAADETQRQAVLTQLLQEEDVITNFLAGNYWYAQGHMDVARHHLARSLSAGLQDFAATRARVLLASLDRNVDASAEKILVEIGAAAGGLRSEIAAILATGDVSRLQNHIARVLDCPVITPAESGATLRRVWRRLVGANADISTKATQ</sequence>
<accession>A0ABM5UWG0</accession>
<proteinExistence type="predicted"/>
<dbReference type="InterPro" id="IPR030807">
    <property type="entry name" value="Methyltran_NanM"/>
</dbReference>
<dbReference type="Gene3D" id="3.40.50.150">
    <property type="entry name" value="Vaccinia Virus protein VP39"/>
    <property type="match status" value="1"/>
</dbReference>
<dbReference type="NCBIfam" id="TIGR04371">
    <property type="entry name" value="methyltran_NanM"/>
    <property type="match status" value="1"/>
</dbReference>
<gene>
    <name evidence="1" type="ORF">F506_01250</name>
</gene>
<dbReference type="EMBL" id="CP011409">
    <property type="protein sequence ID" value="AKZ61478.1"/>
    <property type="molecule type" value="Genomic_DNA"/>
</dbReference>
<protein>
    <recommendedName>
        <fullName evidence="3">Sugar O-methyltransferase</fullName>
    </recommendedName>
</protein>
<dbReference type="Proteomes" id="UP000063429">
    <property type="component" value="Chromosome"/>
</dbReference>
<dbReference type="RefSeq" id="WP_053194981.1">
    <property type="nucleotide sequence ID" value="NZ_CP011409.1"/>
</dbReference>
<dbReference type="SUPFAM" id="SSF53335">
    <property type="entry name" value="S-adenosyl-L-methionine-dependent methyltransferases"/>
    <property type="match status" value="1"/>
</dbReference>
<name>A0ABM5UWG0_9BURK</name>
<reference evidence="2" key="1">
    <citation type="journal article" date="2015" name="Genome Announc.">
        <title>Complete Genome Sequence of Herbaspirillum hiltneri N3 (DSM 17495), Isolated from Surface-Sterilized Wheat Roots.</title>
        <authorList>
            <person name="Guizelini D."/>
            <person name="Saizaki P.M."/>
            <person name="Coimbra N.A."/>
            <person name="Weiss V.A."/>
            <person name="Faoro H."/>
            <person name="Sfeir M.Z."/>
            <person name="Baura V.A."/>
            <person name="Monteiro R.A."/>
            <person name="Chubatsu L.S."/>
            <person name="Souza E.M."/>
            <person name="Cruz L.M."/>
            <person name="Pedrosa F.O."/>
            <person name="Raittz R.T."/>
            <person name="Marchaukoski J.N."/>
            <person name="Steffens M.B."/>
        </authorList>
    </citation>
    <scope>NUCLEOTIDE SEQUENCE [LARGE SCALE GENOMIC DNA]</scope>
    <source>
        <strain evidence="2">N3</strain>
    </source>
</reference>
<dbReference type="CDD" id="cd02440">
    <property type="entry name" value="AdoMet_MTases"/>
    <property type="match status" value="1"/>
</dbReference>
<evidence type="ECO:0000313" key="1">
    <source>
        <dbReference type="EMBL" id="AKZ61478.1"/>
    </source>
</evidence>
<dbReference type="InterPro" id="IPR029063">
    <property type="entry name" value="SAM-dependent_MTases_sf"/>
</dbReference>
<organism evidence="1 2">
    <name type="scientific">Herbaspirillum hiltneri N3</name>
    <dbReference type="NCBI Taxonomy" id="1262470"/>
    <lineage>
        <taxon>Bacteria</taxon>
        <taxon>Pseudomonadati</taxon>
        <taxon>Pseudomonadota</taxon>
        <taxon>Betaproteobacteria</taxon>
        <taxon>Burkholderiales</taxon>
        <taxon>Oxalobacteraceae</taxon>
        <taxon>Herbaspirillum</taxon>
    </lineage>
</organism>
<keyword evidence="2" id="KW-1185">Reference proteome</keyword>
<evidence type="ECO:0008006" key="3">
    <source>
        <dbReference type="Google" id="ProtNLM"/>
    </source>
</evidence>
<evidence type="ECO:0000313" key="2">
    <source>
        <dbReference type="Proteomes" id="UP000063429"/>
    </source>
</evidence>